<evidence type="ECO:0000313" key="8">
    <source>
        <dbReference type="RefSeq" id="XP_013929742.1"/>
    </source>
</evidence>
<dbReference type="Gene3D" id="6.10.250.3000">
    <property type="match status" value="1"/>
</dbReference>
<dbReference type="CDD" id="cd04020">
    <property type="entry name" value="C2B_SLP_1-2-3-4"/>
    <property type="match status" value="1"/>
</dbReference>
<feature type="domain" description="C2" evidence="5">
    <location>
        <begin position="1821"/>
        <end position="1943"/>
    </location>
</feature>
<dbReference type="GO" id="GO:0006886">
    <property type="term" value="P:intracellular protein transport"/>
    <property type="evidence" value="ECO:0007669"/>
    <property type="project" value="InterPro"/>
</dbReference>
<accession>A0A6I9YZK4</accession>
<feature type="compositionally biased region" description="Basic and acidic residues" evidence="4">
    <location>
        <begin position="607"/>
        <end position="618"/>
    </location>
</feature>
<proteinExistence type="predicted"/>
<evidence type="ECO:0000256" key="1">
    <source>
        <dbReference type="ARBA" id="ARBA00004308"/>
    </source>
</evidence>
<dbReference type="InterPro" id="IPR041282">
    <property type="entry name" value="FYVE_2"/>
</dbReference>
<feature type="compositionally biased region" description="Polar residues" evidence="4">
    <location>
        <begin position="442"/>
        <end position="457"/>
    </location>
</feature>
<feature type="region of interest" description="Disordered" evidence="4">
    <location>
        <begin position="959"/>
        <end position="979"/>
    </location>
</feature>
<feature type="compositionally biased region" description="Basic and acidic residues" evidence="4">
    <location>
        <begin position="894"/>
        <end position="905"/>
    </location>
</feature>
<dbReference type="PROSITE" id="PS50004">
    <property type="entry name" value="C2"/>
    <property type="match status" value="1"/>
</dbReference>
<reference evidence="8" key="1">
    <citation type="submission" date="2025-08" db="UniProtKB">
        <authorList>
            <consortium name="RefSeq"/>
        </authorList>
    </citation>
    <scope>IDENTIFICATION</scope>
</reference>
<dbReference type="Pfam" id="PF00168">
    <property type="entry name" value="C2"/>
    <property type="match status" value="1"/>
</dbReference>
<dbReference type="GO" id="GO:0005886">
    <property type="term" value="C:plasma membrane"/>
    <property type="evidence" value="ECO:0007669"/>
    <property type="project" value="TreeGrafter"/>
</dbReference>
<keyword evidence="3" id="KW-0472">Membrane</keyword>
<feature type="compositionally biased region" description="Polar residues" evidence="4">
    <location>
        <begin position="240"/>
        <end position="249"/>
    </location>
</feature>
<feature type="region of interest" description="Disordered" evidence="4">
    <location>
        <begin position="1700"/>
        <end position="1724"/>
    </location>
</feature>
<dbReference type="GO" id="GO:0031267">
    <property type="term" value="F:small GTPase binding"/>
    <property type="evidence" value="ECO:0007669"/>
    <property type="project" value="InterPro"/>
</dbReference>
<comment type="subcellular location">
    <subcellularLocation>
        <location evidence="1">Endomembrane system</location>
    </subcellularLocation>
</comment>
<dbReference type="Pfam" id="PF02318">
    <property type="entry name" value="FYVE_2"/>
    <property type="match status" value="1"/>
</dbReference>
<evidence type="ECO:0000256" key="2">
    <source>
        <dbReference type="ARBA" id="ARBA00022737"/>
    </source>
</evidence>
<evidence type="ECO:0000256" key="4">
    <source>
        <dbReference type="SAM" id="MobiDB-lite"/>
    </source>
</evidence>
<dbReference type="PROSITE" id="PS50916">
    <property type="entry name" value="RABBD"/>
    <property type="match status" value="1"/>
</dbReference>
<dbReference type="InterPro" id="IPR035892">
    <property type="entry name" value="C2_domain_sf"/>
</dbReference>
<dbReference type="InterPro" id="IPR010911">
    <property type="entry name" value="Rab_BD"/>
</dbReference>
<evidence type="ECO:0000256" key="3">
    <source>
        <dbReference type="ARBA" id="ARBA00023136"/>
    </source>
</evidence>
<dbReference type="OrthoDB" id="195679at2759"/>
<keyword evidence="2" id="KW-0677">Repeat</keyword>
<dbReference type="GO" id="GO:0042043">
    <property type="term" value="F:neurexin family protein binding"/>
    <property type="evidence" value="ECO:0007669"/>
    <property type="project" value="TreeGrafter"/>
</dbReference>
<dbReference type="GO" id="GO:0006887">
    <property type="term" value="P:exocytosis"/>
    <property type="evidence" value="ECO:0007669"/>
    <property type="project" value="UniProtKB-ARBA"/>
</dbReference>
<feature type="compositionally biased region" description="Basic and acidic residues" evidence="4">
    <location>
        <begin position="1700"/>
        <end position="1720"/>
    </location>
</feature>
<evidence type="ECO:0000259" key="5">
    <source>
        <dbReference type="PROSITE" id="PS50004"/>
    </source>
</evidence>
<protein>
    <submittedName>
        <fullName evidence="8">Uncharacterized protein LOC106555423</fullName>
    </submittedName>
</protein>
<feature type="compositionally biased region" description="Polar residues" evidence="4">
    <location>
        <begin position="571"/>
        <end position="586"/>
    </location>
</feature>
<feature type="compositionally biased region" description="Basic and acidic residues" evidence="4">
    <location>
        <begin position="587"/>
        <end position="596"/>
    </location>
</feature>
<dbReference type="SUPFAM" id="SSF49562">
    <property type="entry name" value="C2 domain (Calcium/lipid-binding domain, CaLB)"/>
    <property type="match status" value="1"/>
</dbReference>
<feature type="compositionally biased region" description="Polar residues" evidence="4">
    <location>
        <begin position="286"/>
        <end position="303"/>
    </location>
</feature>
<dbReference type="Proteomes" id="UP000504617">
    <property type="component" value="Unplaced"/>
</dbReference>
<dbReference type="RefSeq" id="XP_013929742.1">
    <property type="nucleotide sequence ID" value="XM_014074267.1"/>
</dbReference>
<evidence type="ECO:0000313" key="7">
    <source>
        <dbReference type="Proteomes" id="UP000504617"/>
    </source>
</evidence>
<dbReference type="InterPro" id="IPR000008">
    <property type="entry name" value="C2_dom"/>
</dbReference>
<feature type="region of interest" description="Disordered" evidence="4">
    <location>
        <begin position="110"/>
        <end position="350"/>
    </location>
</feature>
<feature type="region of interest" description="Disordered" evidence="4">
    <location>
        <begin position="532"/>
        <end position="638"/>
    </location>
</feature>
<keyword evidence="7" id="KW-1185">Reference proteome</keyword>
<dbReference type="SMART" id="SM00239">
    <property type="entry name" value="C2"/>
    <property type="match status" value="1"/>
</dbReference>
<dbReference type="InterPro" id="IPR043567">
    <property type="entry name" value="SYTL1-5_C2B"/>
</dbReference>
<feature type="compositionally biased region" description="Polar residues" evidence="4">
    <location>
        <begin position="398"/>
        <end position="416"/>
    </location>
</feature>
<feature type="region of interest" description="Disordered" evidence="4">
    <location>
        <begin position="834"/>
        <end position="913"/>
    </location>
</feature>
<dbReference type="GeneID" id="106555423"/>
<dbReference type="PANTHER" id="PTHR45716">
    <property type="entry name" value="BITESIZE, ISOFORM I"/>
    <property type="match status" value="1"/>
</dbReference>
<dbReference type="GO" id="GO:0070382">
    <property type="term" value="C:exocytic vesicle"/>
    <property type="evidence" value="ECO:0007669"/>
    <property type="project" value="TreeGrafter"/>
</dbReference>
<feature type="region of interest" description="Disordered" evidence="4">
    <location>
        <begin position="1324"/>
        <end position="1361"/>
    </location>
</feature>
<feature type="region of interest" description="Disordered" evidence="4">
    <location>
        <begin position="366"/>
        <end position="482"/>
    </location>
</feature>
<feature type="compositionally biased region" description="Polar residues" evidence="4">
    <location>
        <begin position="597"/>
        <end position="606"/>
    </location>
</feature>
<dbReference type="Gene3D" id="2.60.40.150">
    <property type="entry name" value="C2 domain"/>
    <property type="match status" value="1"/>
</dbReference>
<dbReference type="KEGG" id="tsr:106555423"/>
<evidence type="ECO:0000259" key="6">
    <source>
        <dbReference type="PROSITE" id="PS50916"/>
    </source>
</evidence>
<feature type="domain" description="RabBD" evidence="6">
    <location>
        <begin position="1"/>
        <end position="57"/>
    </location>
</feature>
<gene>
    <name evidence="8" type="primary">LOC106555423</name>
</gene>
<feature type="compositionally biased region" description="Polar residues" evidence="4">
    <location>
        <begin position="878"/>
        <end position="892"/>
    </location>
</feature>
<feature type="compositionally biased region" description="Basic and acidic residues" evidence="4">
    <location>
        <begin position="336"/>
        <end position="350"/>
    </location>
</feature>
<sequence length="1980" mass="220407">MIDLSFLTDEEQESILKVLQRDADLKKAEEERIRNLPEKVKDDAQVKNMSGQWFYEAKAKRHREKIHGADIIRASIRRKPLTIAELSHNKSGNTKSSWVNNVNKEIFVSPEQLGITQDKEEESKSSQSPKMSNAASNALRKPQEESRKPALSPSKPRKNPFNDSTGPEENVKTEQPENGMTDSSEATEEVTLSPSIENQPRVNLSNFSRREAPEQPSSEFRQTGKLPVPKTRKNVHKTSDLSLQSNDSLPRTPRRTKQANGQGRPPKSILKRSSSSSSTDSEVLRLSQTLEPPNKSGLPNSTILEDVAEKSPPPGEDNPQNSLEMLKQVRFSSSVKKNECPPKLELHEGKELGEFNLLDTNSVKANENEVNYLDSPPSPAKPAKSCSPALDGNVKDGQGSQEGEMPSSSYSFNDSDLPSLVKSPPTAATLQGEPSRKMVPNTMDNETVPLVSQSKIKQLNPEPRDTTQPSAGPELRLAEAEEAMLPKPGLAGPEQGKPALVVDHSVDKYAAENLKATDESISKVLDWFKRSSSTADKETVLITSQERPFAEEMNPPKSVEWSAVGEDKGSNSDPLNLKSSLYQRGESTSRDLRLQDVTKQPGQLSFSEKESPRDEILGDHAPLNQSEENKKATPRNIHITKRIHFQTIDQSKDKMDDSNLEDRCEDAFGSKTYVDLKNSEDASFRTGMKRETSSQIYPEGERDVKSFLEEENMELKSGETPKDPKGKDCSFLDGEHMAHANNRSNPILRQHELTQPPMIGDEKRVKDMKAFWEGGQKTPELENKEVLTNENMSNYTKEYARLKAASGSSGYVTSESDHEQSKYNLVTFRKVELSEEDSEMEGDGIQFSGTSRPTQGDKATESQDTNRANEVLSKDQKNTNVTGLLNERNLQPSYKERVSSKEGERPSALGRGTIVPALQPKAPFKIHSLKEKMDEESRSQMLNPSQFQSLRNFWDMGTKPQSKTDETIPQKHKSSTGGYTKELQERIGSSQAMLDDGRSHFPLQEEETKQPTANISRQSPLAEPMFSPSAAAVPMHLDDVPIRGHAGIEMVSPAIQHNVHSSFQPTVLVEELQESSCPPIHKKGIPYVELVGKDPMAPNDQIQEPSFVLPDTNGKSGLKASEVIEIVNRTSVPPKAAAADAFNTSLEKLLQETSGLQASLRHHLIMDVSEPADPTSEKRDFFNKVMERSHHSYPSDPEEIRVGSQTEGTVEKRDLLQTQPAEFTTGVGSLPRSLEGLTSVPMKVPKKEDRQMYLNDNPAWEKNLPVPSLEPIQPDICGASQNRTDCPQEEVFEMVSKNNVPPNRECSDLNAKLISLLKESATRPSTEDILETPFDGIPKENQQKSYQQTNEKKGFASLQTSSHLRESAGEIVAGSKDTYKDDSVKIVMQDGTTEATKEYADHKERIQGELAGKQPLDETETAVKSVKPKSCDPAALRGNLKQILHEDSMVLLGDLEFPKLTQSTLQPDPSVSSVSAKDTLDCQEVIESVEKSIVPPNSRQVEFKARFQTLLQENSEILSRSQEITESSNEMQIIKKPTENRGFISRQETDCVQEVNETANKISAPSRFQQSEFNSSLQKLLKEAAQEETIVKLVAPAKDNWALKSNLEKLILEHFDPASQPPTVDGKEFTGDSTPDLGEQRLRVEMSTLTETVSSDYHSELKIPLTEKASKPTDERAKISENMAFQKIIHLNLASSETQCLEKDKDFPSTADKTEDRSMEEGETEFSTSLIVANRSLMVDHGLQRSSTPVYGSPLQTKEVEFHHAAPPTDDDNHDGVDDDEGAKNCESEFSDENKSIPGSQRDPICEHLKIISFLSRNLLIISYICLCFKGKKALATGEVHIWVKQCNDLPILRGPKLNSFVKCTVLPDTSRKSRQKTRAVAKTTNPVFNHTMVYDGFKPEDLKEACVELTVWDHNKLANHFLGGLRIGLGTGKSYGIPVDWMDSSLDEATLWERMINSPNTWVEDTLPLRMLMVAKMTK</sequence>
<dbReference type="PANTHER" id="PTHR45716:SF5">
    <property type="entry name" value="SYNAPTOTAGMIN-LIKE PROTEIN 2"/>
    <property type="match status" value="1"/>
</dbReference>
<name>A0A6I9YZK4_9SAUR</name>
<feature type="compositionally biased region" description="Polar residues" evidence="4">
    <location>
        <begin position="176"/>
        <end position="207"/>
    </location>
</feature>
<organism evidence="7 8">
    <name type="scientific">Thamnophis sirtalis</name>
    <dbReference type="NCBI Taxonomy" id="35019"/>
    <lineage>
        <taxon>Eukaryota</taxon>
        <taxon>Metazoa</taxon>
        <taxon>Chordata</taxon>
        <taxon>Craniata</taxon>
        <taxon>Vertebrata</taxon>
        <taxon>Euteleostomi</taxon>
        <taxon>Lepidosauria</taxon>
        <taxon>Squamata</taxon>
        <taxon>Bifurcata</taxon>
        <taxon>Unidentata</taxon>
        <taxon>Episquamata</taxon>
        <taxon>Toxicofera</taxon>
        <taxon>Serpentes</taxon>
        <taxon>Colubroidea</taxon>
        <taxon>Colubridae</taxon>
        <taxon>Natricinae</taxon>
        <taxon>Thamnophis</taxon>
    </lineage>
</organism>
<dbReference type="FunFam" id="2.60.40.150:FF:000040">
    <property type="entry name" value="synaptotagmin-like protein 2 isoform X2"/>
    <property type="match status" value="1"/>
</dbReference>